<sequence>MRTTITLDPDVEALVTRAMRERKMSFKAAVNDALRRGLAGETGGDDYEVPTHPLGARVDLTKATQLAGELEDAEIIRKMRLGK</sequence>
<protein>
    <submittedName>
        <fullName evidence="1">Ribbon-helix-helix domain-containing protein</fullName>
    </submittedName>
</protein>
<evidence type="ECO:0000313" key="1">
    <source>
        <dbReference type="EMBL" id="UYM04005.1"/>
    </source>
</evidence>
<proteinExistence type="predicted"/>
<dbReference type="EMBL" id="CP094970">
    <property type="protein sequence ID" value="UYM04005.1"/>
    <property type="molecule type" value="Genomic_DNA"/>
</dbReference>
<dbReference type="RefSeq" id="WP_271632648.1">
    <property type="nucleotide sequence ID" value="NZ_CP094970.1"/>
</dbReference>
<dbReference type="Proteomes" id="UP001164390">
    <property type="component" value="Chromosome"/>
</dbReference>
<organism evidence="1 2">
    <name type="scientific">Solicola gregarius</name>
    <dbReference type="NCBI Taxonomy" id="2908642"/>
    <lineage>
        <taxon>Bacteria</taxon>
        <taxon>Bacillati</taxon>
        <taxon>Actinomycetota</taxon>
        <taxon>Actinomycetes</taxon>
        <taxon>Propionibacteriales</taxon>
        <taxon>Nocardioidaceae</taxon>
        <taxon>Solicola</taxon>
    </lineage>
</organism>
<name>A0AA46YJ31_9ACTN</name>
<dbReference type="AlphaFoldDB" id="A0AA46YJ31"/>
<dbReference type="CDD" id="cd21631">
    <property type="entry name" value="RHH_CopG_NikR-like"/>
    <property type="match status" value="1"/>
</dbReference>
<dbReference type="KEGG" id="sgrg:L0C25_15805"/>
<accession>A0AA46YJ31</accession>
<reference evidence="1" key="1">
    <citation type="submission" date="2022-01" db="EMBL/GenBank/DDBJ databases">
        <title>Nocardioidaceae gen. sp. A5X3R13.</title>
        <authorList>
            <person name="Lopez Marin M.A."/>
            <person name="Uhlik O."/>
        </authorList>
    </citation>
    <scope>NUCLEOTIDE SEQUENCE</scope>
    <source>
        <strain evidence="1">A5X3R13</strain>
    </source>
</reference>
<evidence type="ECO:0000313" key="2">
    <source>
        <dbReference type="Proteomes" id="UP001164390"/>
    </source>
</evidence>
<keyword evidence="2" id="KW-1185">Reference proteome</keyword>
<gene>
    <name evidence="1" type="ORF">L0C25_15805</name>
</gene>